<name>A0A3N4HMZ9_ASCIM</name>
<evidence type="ECO:0000313" key="2">
    <source>
        <dbReference type="Proteomes" id="UP000275078"/>
    </source>
</evidence>
<accession>A0A3N4HMZ9</accession>
<reference evidence="1 2" key="1">
    <citation type="journal article" date="2018" name="Nat. Ecol. Evol.">
        <title>Pezizomycetes genomes reveal the molecular basis of ectomycorrhizal truffle lifestyle.</title>
        <authorList>
            <person name="Murat C."/>
            <person name="Payen T."/>
            <person name="Noel B."/>
            <person name="Kuo A."/>
            <person name="Morin E."/>
            <person name="Chen J."/>
            <person name="Kohler A."/>
            <person name="Krizsan K."/>
            <person name="Balestrini R."/>
            <person name="Da Silva C."/>
            <person name="Montanini B."/>
            <person name="Hainaut M."/>
            <person name="Levati E."/>
            <person name="Barry K.W."/>
            <person name="Belfiori B."/>
            <person name="Cichocki N."/>
            <person name="Clum A."/>
            <person name="Dockter R.B."/>
            <person name="Fauchery L."/>
            <person name="Guy J."/>
            <person name="Iotti M."/>
            <person name="Le Tacon F."/>
            <person name="Lindquist E.A."/>
            <person name="Lipzen A."/>
            <person name="Malagnac F."/>
            <person name="Mello A."/>
            <person name="Molinier V."/>
            <person name="Miyauchi S."/>
            <person name="Poulain J."/>
            <person name="Riccioni C."/>
            <person name="Rubini A."/>
            <person name="Sitrit Y."/>
            <person name="Splivallo R."/>
            <person name="Traeger S."/>
            <person name="Wang M."/>
            <person name="Zifcakova L."/>
            <person name="Wipf D."/>
            <person name="Zambonelli A."/>
            <person name="Paolocci F."/>
            <person name="Nowrousian M."/>
            <person name="Ottonello S."/>
            <person name="Baldrian P."/>
            <person name="Spatafora J.W."/>
            <person name="Henrissat B."/>
            <person name="Nagy L.G."/>
            <person name="Aury J.M."/>
            <person name="Wincker P."/>
            <person name="Grigoriev I.V."/>
            <person name="Bonfante P."/>
            <person name="Martin F.M."/>
        </authorList>
    </citation>
    <scope>NUCLEOTIDE SEQUENCE [LARGE SCALE GENOMIC DNA]</scope>
    <source>
        <strain evidence="1 2">RN42</strain>
    </source>
</reference>
<dbReference type="Proteomes" id="UP000275078">
    <property type="component" value="Unassembled WGS sequence"/>
</dbReference>
<dbReference type="AlphaFoldDB" id="A0A3N4HMZ9"/>
<protein>
    <submittedName>
        <fullName evidence="1">Uncharacterized protein</fullName>
    </submittedName>
</protein>
<sequence>MADSASSLEAMSAQSDTDLASFQKRYLSGYYATEGGKGYWCQDYIEQTLDAIYSDADPNEPPQRRNIRGLLSSITVLMHQFYLDDLLPFSQVDTGPGEMSKPVSESTFTRSWRIQKPYTEIQFLICRYQDDIADHMTQHPLFHPLWKRHDAGILREEQVKVVSIIAKEYVQQMRELIRDDELKDEEKAMGRHMLFWLSQDCSRLYTKLICCPDLRSERVELLILKYLEEPGVNMDVVRAIMEIGVSKYLEDAANVGPVYLSL</sequence>
<organism evidence="1 2">
    <name type="scientific">Ascobolus immersus RN42</name>
    <dbReference type="NCBI Taxonomy" id="1160509"/>
    <lineage>
        <taxon>Eukaryota</taxon>
        <taxon>Fungi</taxon>
        <taxon>Dikarya</taxon>
        <taxon>Ascomycota</taxon>
        <taxon>Pezizomycotina</taxon>
        <taxon>Pezizomycetes</taxon>
        <taxon>Pezizales</taxon>
        <taxon>Ascobolaceae</taxon>
        <taxon>Ascobolus</taxon>
    </lineage>
</organism>
<evidence type="ECO:0000313" key="1">
    <source>
        <dbReference type="EMBL" id="RPA74637.1"/>
    </source>
</evidence>
<dbReference type="EMBL" id="ML119784">
    <property type="protein sequence ID" value="RPA74637.1"/>
    <property type="molecule type" value="Genomic_DNA"/>
</dbReference>
<gene>
    <name evidence="1" type="ORF">BJ508DRAFT_332861</name>
</gene>
<keyword evidence="2" id="KW-1185">Reference proteome</keyword>
<proteinExistence type="predicted"/>